<dbReference type="SUPFAM" id="SSF64182">
    <property type="entry name" value="DHH phosphoesterases"/>
    <property type="match status" value="1"/>
</dbReference>
<evidence type="ECO:0000256" key="6">
    <source>
        <dbReference type="SAM" id="Coils"/>
    </source>
</evidence>
<evidence type="ECO:0000256" key="4">
    <source>
        <dbReference type="ARBA" id="ARBA00022801"/>
    </source>
</evidence>
<dbReference type="GO" id="GO:0006310">
    <property type="term" value="P:DNA recombination"/>
    <property type="evidence" value="ECO:0007669"/>
    <property type="project" value="InterPro"/>
</dbReference>
<dbReference type="PANTHER" id="PTHR30255">
    <property type="entry name" value="SINGLE-STRANDED-DNA-SPECIFIC EXONUCLEASE RECJ"/>
    <property type="match status" value="1"/>
</dbReference>
<feature type="domain" description="DHHA1" evidence="8">
    <location>
        <begin position="378"/>
        <end position="470"/>
    </location>
</feature>
<organism evidence="10 11">
    <name type="scientific">Tunturiibacter gelidiferens</name>
    <dbReference type="NCBI Taxonomy" id="3069689"/>
    <lineage>
        <taxon>Bacteria</taxon>
        <taxon>Pseudomonadati</taxon>
        <taxon>Acidobacteriota</taxon>
        <taxon>Terriglobia</taxon>
        <taxon>Terriglobales</taxon>
        <taxon>Acidobacteriaceae</taxon>
        <taxon>Tunturiibacter</taxon>
    </lineage>
</organism>
<proteinExistence type="inferred from homology"/>
<dbReference type="PANTHER" id="PTHR30255:SF2">
    <property type="entry name" value="SINGLE-STRANDED-DNA-SPECIFIC EXONUCLEASE RECJ"/>
    <property type="match status" value="1"/>
</dbReference>
<keyword evidence="5 10" id="KW-0269">Exonuclease</keyword>
<evidence type="ECO:0000313" key="11">
    <source>
        <dbReference type="Proteomes" id="UP000535182"/>
    </source>
</evidence>
<dbReference type="EMBL" id="JACHEB010000006">
    <property type="protein sequence ID" value="MBB5329458.1"/>
    <property type="molecule type" value="Genomic_DNA"/>
</dbReference>
<dbReference type="Gene3D" id="3.10.310.30">
    <property type="match status" value="1"/>
</dbReference>
<keyword evidence="3" id="KW-0540">Nuclease</keyword>
<dbReference type="Pfam" id="PF17768">
    <property type="entry name" value="RecJ_OB"/>
    <property type="match status" value="1"/>
</dbReference>
<dbReference type="InterPro" id="IPR038763">
    <property type="entry name" value="DHH_sf"/>
</dbReference>
<evidence type="ECO:0000259" key="8">
    <source>
        <dbReference type="Pfam" id="PF02272"/>
    </source>
</evidence>
<evidence type="ECO:0000256" key="2">
    <source>
        <dbReference type="ARBA" id="ARBA00019841"/>
    </source>
</evidence>
<dbReference type="Pfam" id="PF02272">
    <property type="entry name" value="DHHA1"/>
    <property type="match status" value="1"/>
</dbReference>
<reference evidence="10 11" key="1">
    <citation type="submission" date="2020-08" db="EMBL/GenBank/DDBJ databases">
        <title>Genomic Encyclopedia of Type Strains, Phase IV (KMG-V): Genome sequencing to study the core and pangenomes of soil and plant-associated prokaryotes.</title>
        <authorList>
            <person name="Whitman W."/>
        </authorList>
    </citation>
    <scope>NUCLEOTIDE SEQUENCE [LARGE SCALE GENOMIC DNA]</scope>
    <source>
        <strain evidence="10 11">X5P2</strain>
    </source>
</reference>
<evidence type="ECO:0000259" key="7">
    <source>
        <dbReference type="Pfam" id="PF01368"/>
    </source>
</evidence>
<evidence type="ECO:0000256" key="1">
    <source>
        <dbReference type="ARBA" id="ARBA00005915"/>
    </source>
</evidence>
<evidence type="ECO:0000313" key="10">
    <source>
        <dbReference type="EMBL" id="MBB5329458.1"/>
    </source>
</evidence>
<dbReference type="Gene3D" id="3.90.1640.30">
    <property type="match status" value="1"/>
</dbReference>
<dbReference type="GO" id="GO:0003676">
    <property type="term" value="F:nucleic acid binding"/>
    <property type="evidence" value="ECO:0007669"/>
    <property type="project" value="InterPro"/>
</dbReference>
<evidence type="ECO:0000259" key="9">
    <source>
        <dbReference type="Pfam" id="PF17768"/>
    </source>
</evidence>
<feature type="domain" description="DDH" evidence="7">
    <location>
        <begin position="86"/>
        <end position="250"/>
    </location>
</feature>
<dbReference type="GO" id="GO:0008409">
    <property type="term" value="F:5'-3' exonuclease activity"/>
    <property type="evidence" value="ECO:0007669"/>
    <property type="project" value="InterPro"/>
</dbReference>
<dbReference type="RefSeq" id="WP_183977917.1">
    <property type="nucleotide sequence ID" value="NZ_JACHEB010000006.1"/>
</dbReference>
<accession>A0A9X0QFT1</accession>
<evidence type="ECO:0000256" key="5">
    <source>
        <dbReference type="ARBA" id="ARBA00022839"/>
    </source>
</evidence>
<dbReference type="GO" id="GO:0006281">
    <property type="term" value="P:DNA repair"/>
    <property type="evidence" value="ECO:0007669"/>
    <property type="project" value="InterPro"/>
</dbReference>
<dbReference type="AlphaFoldDB" id="A0A9X0QFT1"/>
<dbReference type="InterPro" id="IPR001667">
    <property type="entry name" value="DDH_dom"/>
</dbReference>
<dbReference type="InterPro" id="IPR051673">
    <property type="entry name" value="SSDNA_exonuclease_RecJ"/>
</dbReference>
<dbReference type="Proteomes" id="UP000535182">
    <property type="component" value="Unassembled WGS sequence"/>
</dbReference>
<name>A0A9X0QFT1_9BACT</name>
<evidence type="ECO:0000256" key="3">
    <source>
        <dbReference type="ARBA" id="ARBA00022722"/>
    </source>
</evidence>
<comment type="similarity">
    <text evidence="1">Belongs to the RecJ family.</text>
</comment>
<keyword evidence="11" id="KW-1185">Reference proteome</keyword>
<keyword evidence="6" id="KW-0175">Coiled coil</keyword>
<dbReference type="InterPro" id="IPR041122">
    <property type="entry name" value="RecJ_OB"/>
</dbReference>
<dbReference type="NCBIfam" id="TIGR00644">
    <property type="entry name" value="recJ"/>
    <property type="match status" value="1"/>
</dbReference>
<protein>
    <recommendedName>
        <fullName evidence="2">Single-stranded-DNA-specific exonuclease RecJ</fullName>
    </recommendedName>
</protein>
<dbReference type="InterPro" id="IPR003156">
    <property type="entry name" value="DHHA1_dom"/>
</dbReference>
<dbReference type="InterPro" id="IPR004610">
    <property type="entry name" value="RecJ"/>
</dbReference>
<gene>
    <name evidence="10" type="ORF">HDF14_003076</name>
</gene>
<sequence>MSTAQIGPPPWITRSADDTAARHLAENLRCPKAIAKLLVSRGLSDPAAARTFFTPSLDDLIDPMLMLGMDIAVARIQQAVRTSEPILIYGDYDVDGTTATVLLKTAIERIASKETPAKVTYHVPHRIREGYGMQTGVLGEAAASGIRLVISVDTGIRAFAAAEEAKALGMDLIVTDHHLPDGVIGIPHAVAVLNPAQENCPYPFKSLCGAAVAFKLAHALLLAATETEEQRAKLKRGLIPSFLKLVAIATIADSVPLEGENRVIAALGLKELRNPVQPGLRALMQIAQIPINRPPTATEVGFRLAPRINAAGRMDIASDVVELFLTKDPARATDLAEKLNRLNDDRRATEAKALEAIELQLAALRENLGDFPAGCIILDDPEWHRGVLGILASRVVDRTGRPAIVMTHEDGHAHGSGRSIAGFHLLEALSAVHEPVTPSDAPLFSRFGGHAHAVGFSMPSNQTQLLRERMQLYGSSKLTEEIMTPPLECDAELLFSDLTQDFYDWLTRCEPFGISNREPVFLTRSLNLTAPVRFIKEKHICLQLQPPGETIRFSALGWSRITDWPARCAEMALSNGALVDVAYRLKAKTNPQFPGLELELVDLRLS</sequence>
<dbReference type="Pfam" id="PF01368">
    <property type="entry name" value="DHH"/>
    <property type="match status" value="1"/>
</dbReference>
<feature type="domain" description="RecJ OB" evidence="9">
    <location>
        <begin position="489"/>
        <end position="591"/>
    </location>
</feature>
<keyword evidence="4 10" id="KW-0378">Hydrolase</keyword>
<comment type="caution">
    <text evidence="10">The sequence shown here is derived from an EMBL/GenBank/DDBJ whole genome shotgun (WGS) entry which is preliminary data.</text>
</comment>
<feature type="coiled-coil region" evidence="6">
    <location>
        <begin position="332"/>
        <end position="367"/>
    </location>
</feature>